<dbReference type="AlphaFoldDB" id="A0A6J4UNR6"/>
<feature type="non-terminal residue" evidence="2">
    <location>
        <position position="57"/>
    </location>
</feature>
<dbReference type="EMBL" id="CADCWL010000052">
    <property type="protein sequence ID" value="CAA9556038.1"/>
    <property type="molecule type" value="Genomic_DNA"/>
</dbReference>
<sequence length="57" mass="6023">MTATEQEIVLNVPARTRDRVARATTAEDQAPAATETRAVRTRNAATAGRGRAAAETV</sequence>
<organism evidence="2">
    <name type="scientific">uncultured Thermomicrobiales bacterium</name>
    <dbReference type="NCBI Taxonomy" id="1645740"/>
    <lineage>
        <taxon>Bacteria</taxon>
        <taxon>Pseudomonadati</taxon>
        <taxon>Thermomicrobiota</taxon>
        <taxon>Thermomicrobia</taxon>
        <taxon>Thermomicrobiales</taxon>
        <taxon>environmental samples</taxon>
    </lineage>
</organism>
<proteinExistence type="predicted"/>
<evidence type="ECO:0000256" key="1">
    <source>
        <dbReference type="SAM" id="MobiDB-lite"/>
    </source>
</evidence>
<protein>
    <submittedName>
        <fullName evidence="2">Uncharacterized protein</fullName>
    </submittedName>
</protein>
<name>A0A6J4UNR6_9BACT</name>
<accession>A0A6J4UNR6</accession>
<reference evidence="2" key="1">
    <citation type="submission" date="2020-02" db="EMBL/GenBank/DDBJ databases">
        <authorList>
            <person name="Meier V. D."/>
        </authorList>
    </citation>
    <scope>NUCLEOTIDE SEQUENCE</scope>
    <source>
        <strain evidence="2">AVDCRST_MAG19</strain>
    </source>
</reference>
<evidence type="ECO:0000313" key="2">
    <source>
        <dbReference type="EMBL" id="CAA9556038.1"/>
    </source>
</evidence>
<feature type="region of interest" description="Disordered" evidence="1">
    <location>
        <begin position="20"/>
        <end position="57"/>
    </location>
</feature>
<feature type="compositionally biased region" description="Low complexity" evidence="1">
    <location>
        <begin position="22"/>
        <end position="57"/>
    </location>
</feature>
<gene>
    <name evidence="2" type="ORF">AVDCRST_MAG19-1225</name>
</gene>